<dbReference type="Pfam" id="PF25681">
    <property type="entry name" value="Phage_TTP_17"/>
    <property type="match status" value="1"/>
</dbReference>
<dbReference type="RefSeq" id="WP_083022160.1">
    <property type="nucleotide sequence ID" value="NZ_AP022589.1"/>
</dbReference>
<dbReference type="EMBL" id="MVHZ01000001">
    <property type="protein sequence ID" value="ORB04347.1"/>
    <property type="molecule type" value="Genomic_DNA"/>
</dbReference>
<organism evidence="1 2">
    <name type="scientific">Mycolicibacter minnesotensis</name>
    <dbReference type="NCBI Taxonomy" id="1118379"/>
    <lineage>
        <taxon>Bacteria</taxon>
        <taxon>Bacillati</taxon>
        <taxon>Actinomycetota</taxon>
        <taxon>Actinomycetes</taxon>
        <taxon>Mycobacteriales</taxon>
        <taxon>Mycobacteriaceae</taxon>
        <taxon>Mycolicibacter</taxon>
    </lineage>
</organism>
<evidence type="ECO:0000313" key="2">
    <source>
        <dbReference type="Proteomes" id="UP000192320"/>
    </source>
</evidence>
<evidence type="ECO:0000313" key="1">
    <source>
        <dbReference type="EMBL" id="ORB04347.1"/>
    </source>
</evidence>
<comment type="caution">
    <text evidence="1">The sequence shown here is derived from an EMBL/GenBank/DDBJ whole genome shotgun (WGS) entry which is preliminary data.</text>
</comment>
<proteinExistence type="predicted"/>
<protein>
    <submittedName>
        <fullName evidence="1">Uncharacterized protein</fullName>
    </submittedName>
</protein>
<dbReference type="AlphaFoldDB" id="A0A7I7R9S7"/>
<dbReference type="OrthoDB" id="4094653at2"/>
<dbReference type="InterPro" id="IPR058154">
    <property type="entry name" value="Bxb1_TTP-like"/>
</dbReference>
<sequence length="204" mass="21994">MALDNDENTEAVGYIFTAPPGTPAPTLAELNALDLETFSDLNPAWDQVGHTSQDNLPTFAFGGGEAQTKTTWQQKRLRKVAPGDPVAASVALILEDFNLRTLELYYGKNSANPATEPGVFGVGGNFDPVKRAVLLIIVEGDIRVGFYAAKATVERDNAINLPVNVVSGFPIRATFLDYPGKRLYDWISAELVTADEGDPTPDLP</sequence>
<gene>
    <name evidence="1" type="ORF">BST33_00100</name>
</gene>
<name>A0A7I7R9S7_9MYCO</name>
<keyword evidence="2" id="KW-1185">Reference proteome</keyword>
<reference evidence="1 2" key="1">
    <citation type="submission" date="2017-02" db="EMBL/GenBank/DDBJ databases">
        <title>The new phylogeny of genus Mycobacterium.</title>
        <authorList>
            <person name="Tortoli E."/>
            <person name="Trovato A."/>
            <person name="Cirillo D.M."/>
        </authorList>
    </citation>
    <scope>NUCLEOTIDE SEQUENCE [LARGE SCALE GENOMIC DNA]</scope>
    <source>
        <strain evidence="1 2">DSM 45633</strain>
    </source>
</reference>
<dbReference type="Proteomes" id="UP000192320">
    <property type="component" value="Unassembled WGS sequence"/>
</dbReference>
<accession>A0A7I7R9S7</accession>